<dbReference type="SMART" id="SM00345">
    <property type="entry name" value="HTH_GNTR"/>
    <property type="match status" value="1"/>
</dbReference>
<name>A0A939TNM1_9MICO</name>
<feature type="region of interest" description="Disordered" evidence="4">
    <location>
        <begin position="213"/>
        <end position="245"/>
    </location>
</feature>
<dbReference type="Pfam" id="PF07729">
    <property type="entry name" value="FCD"/>
    <property type="match status" value="1"/>
</dbReference>
<dbReference type="EMBL" id="JAGFBF010000005">
    <property type="protein sequence ID" value="MBO2990359.1"/>
    <property type="molecule type" value="Genomic_DNA"/>
</dbReference>
<dbReference type="SUPFAM" id="SSF48008">
    <property type="entry name" value="GntR ligand-binding domain-like"/>
    <property type="match status" value="1"/>
</dbReference>
<dbReference type="SMART" id="SM00895">
    <property type="entry name" value="FCD"/>
    <property type="match status" value="1"/>
</dbReference>
<dbReference type="InterPro" id="IPR000524">
    <property type="entry name" value="Tscrpt_reg_HTH_GntR"/>
</dbReference>
<keyword evidence="7" id="KW-1185">Reference proteome</keyword>
<dbReference type="AlphaFoldDB" id="A0A939TNM1"/>
<evidence type="ECO:0000256" key="2">
    <source>
        <dbReference type="ARBA" id="ARBA00023125"/>
    </source>
</evidence>
<dbReference type="Gene3D" id="1.10.10.10">
    <property type="entry name" value="Winged helix-like DNA-binding domain superfamily/Winged helix DNA-binding domain"/>
    <property type="match status" value="1"/>
</dbReference>
<dbReference type="InterPro" id="IPR036388">
    <property type="entry name" value="WH-like_DNA-bd_sf"/>
</dbReference>
<dbReference type="GO" id="GO:0003677">
    <property type="term" value="F:DNA binding"/>
    <property type="evidence" value="ECO:0007669"/>
    <property type="project" value="UniProtKB-KW"/>
</dbReference>
<dbReference type="InterPro" id="IPR008920">
    <property type="entry name" value="TF_FadR/GntR_C"/>
</dbReference>
<accession>A0A939TNM1</accession>
<organism evidence="6 7">
    <name type="scientific">Leucobacter tardus</name>
    <dbReference type="NCBI Taxonomy" id="501483"/>
    <lineage>
        <taxon>Bacteria</taxon>
        <taxon>Bacillati</taxon>
        <taxon>Actinomycetota</taxon>
        <taxon>Actinomycetes</taxon>
        <taxon>Micrococcales</taxon>
        <taxon>Microbacteriaceae</taxon>
        <taxon>Leucobacter</taxon>
    </lineage>
</organism>
<dbReference type="RefSeq" id="WP_208239286.1">
    <property type="nucleotide sequence ID" value="NZ_BAAAQU010000002.1"/>
</dbReference>
<dbReference type="InterPro" id="IPR011711">
    <property type="entry name" value="GntR_C"/>
</dbReference>
<dbReference type="CDD" id="cd07377">
    <property type="entry name" value="WHTH_GntR"/>
    <property type="match status" value="1"/>
</dbReference>
<gene>
    <name evidence="6" type="ORF">J4H85_10185</name>
</gene>
<dbReference type="InterPro" id="IPR036390">
    <property type="entry name" value="WH_DNA-bd_sf"/>
</dbReference>
<reference evidence="6" key="1">
    <citation type="submission" date="2021-03" db="EMBL/GenBank/DDBJ databases">
        <title>Leucobacter chromiisoli sp. nov., isolated from chromium-containing soil of chemical plant.</title>
        <authorList>
            <person name="Xu Z."/>
        </authorList>
    </citation>
    <scope>NUCLEOTIDE SEQUENCE</scope>
    <source>
        <strain evidence="6">K 70/01</strain>
    </source>
</reference>
<evidence type="ECO:0000313" key="7">
    <source>
        <dbReference type="Proteomes" id="UP000668403"/>
    </source>
</evidence>
<dbReference type="PROSITE" id="PS50949">
    <property type="entry name" value="HTH_GNTR"/>
    <property type="match status" value="1"/>
</dbReference>
<keyword evidence="1" id="KW-0805">Transcription regulation</keyword>
<protein>
    <submittedName>
        <fullName evidence="6">GntR family transcriptional regulator</fullName>
    </submittedName>
</protein>
<evidence type="ECO:0000256" key="1">
    <source>
        <dbReference type="ARBA" id="ARBA00023015"/>
    </source>
</evidence>
<dbReference type="Proteomes" id="UP000668403">
    <property type="component" value="Unassembled WGS sequence"/>
</dbReference>
<keyword evidence="3" id="KW-0804">Transcription</keyword>
<comment type="caution">
    <text evidence="6">The sequence shown here is derived from an EMBL/GenBank/DDBJ whole genome shotgun (WGS) entry which is preliminary data.</text>
</comment>
<feature type="compositionally biased region" description="Polar residues" evidence="4">
    <location>
        <begin position="216"/>
        <end position="245"/>
    </location>
</feature>
<evidence type="ECO:0000313" key="6">
    <source>
        <dbReference type="EMBL" id="MBO2990359.1"/>
    </source>
</evidence>
<evidence type="ECO:0000256" key="4">
    <source>
        <dbReference type="SAM" id="MobiDB-lite"/>
    </source>
</evidence>
<proteinExistence type="predicted"/>
<dbReference type="Gene3D" id="1.20.120.530">
    <property type="entry name" value="GntR ligand-binding domain-like"/>
    <property type="match status" value="1"/>
</dbReference>
<keyword evidence="2" id="KW-0238">DNA-binding</keyword>
<feature type="domain" description="HTH gntR-type" evidence="5">
    <location>
        <begin position="4"/>
        <end position="71"/>
    </location>
</feature>
<evidence type="ECO:0000256" key="3">
    <source>
        <dbReference type="ARBA" id="ARBA00023163"/>
    </source>
</evidence>
<sequence>MTAESKSQRAYRVLRERIDAGTVVPGFRLVLATIAAELDMSVVPVREAIRRLEAEGLVTFERNVGAQVALIHETEYQYTMQTLALVEGSATALAAPSITPEQIARARAINHTMRQTLTDFEPHRFTELNLEFHSVLFESCPNPHILDLVHRGWNRMRVLRDSSFSFVPGRAHDSVDEHERILKLIEAGAPAIEIELCARAHRTATLDAVLERQASAHETQTSTHDTQTPPGSLEPHQQTRGIDAA</sequence>
<dbReference type="PANTHER" id="PTHR43537">
    <property type="entry name" value="TRANSCRIPTIONAL REGULATOR, GNTR FAMILY"/>
    <property type="match status" value="1"/>
</dbReference>
<dbReference type="PANTHER" id="PTHR43537:SF5">
    <property type="entry name" value="UXU OPERON TRANSCRIPTIONAL REGULATOR"/>
    <property type="match status" value="1"/>
</dbReference>
<dbReference type="Pfam" id="PF00392">
    <property type="entry name" value="GntR"/>
    <property type="match status" value="1"/>
</dbReference>
<dbReference type="GO" id="GO:0003700">
    <property type="term" value="F:DNA-binding transcription factor activity"/>
    <property type="evidence" value="ECO:0007669"/>
    <property type="project" value="InterPro"/>
</dbReference>
<evidence type="ECO:0000259" key="5">
    <source>
        <dbReference type="PROSITE" id="PS50949"/>
    </source>
</evidence>
<dbReference type="SUPFAM" id="SSF46785">
    <property type="entry name" value="Winged helix' DNA-binding domain"/>
    <property type="match status" value="1"/>
</dbReference>